<evidence type="ECO:0000256" key="3">
    <source>
        <dbReference type="ARBA" id="ARBA00022723"/>
    </source>
</evidence>
<dbReference type="Proteomes" id="UP000620596">
    <property type="component" value="Unassembled WGS sequence"/>
</dbReference>
<reference evidence="9" key="1">
    <citation type="journal article" date="2014" name="Int. J. Syst. Evol. Microbiol.">
        <title>Complete genome sequence of Corynebacterium casei LMG S-19264T (=DSM 44701T), isolated from a smear-ripened cheese.</title>
        <authorList>
            <consortium name="US DOE Joint Genome Institute (JGI-PGF)"/>
            <person name="Walter F."/>
            <person name="Albersmeier A."/>
            <person name="Kalinowski J."/>
            <person name="Ruckert C."/>
        </authorList>
    </citation>
    <scope>NUCLEOTIDE SEQUENCE</scope>
    <source>
        <strain evidence="9">CGMCC 1.15322</strain>
    </source>
</reference>
<dbReference type="SUPFAM" id="SSF51261">
    <property type="entry name" value="Duplicated hybrid motif"/>
    <property type="match status" value="1"/>
</dbReference>
<keyword evidence="6" id="KW-0482">Metalloprotease</keyword>
<dbReference type="InterPro" id="IPR050570">
    <property type="entry name" value="Cell_wall_metabolism_enzyme"/>
</dbReference>
<name>A0A916SK83_9BURK</name>
<evidence type="ECO:0000256" key="2">
    <source>
        <dbReference type="ARBA" id="ARBA00022670"/>
    </source>
</evidence>
<dbReference type="EMBL" id="BMIG01000009">
    <property type="protein sequence ID" value="GGB04025.1"/>
    <property type="molecule type" value="Genomic_DNA"/>
</dbReference>
<accession>A0A916SK83</accession>
<feature type="chain" id="PRO_5037088871" description="M23ase beta-sheet core domain-containing protein" evidence="7">
    <location>
        <begin position="22"/>
        <end position="230"/>
    </location>
</feature>
<dbReference type="GO" id="GO:0006508">
    <property type="term" value="P:proteolysis"/>
    <property type="evidence" value="ECO:0007669"/>
    <property type="project" value="UniProtKB-KW"/>
</dbReference>
<keyword evidence="3" id="KW-0479">Metal-binding</keyword>
<feature type="signal peptide" evidence="7">
    <location>
        <begin position="1"/>
        <end position="21"/>
    </location>
</feature>
<evidence type="ECO:0000256" key="6">
    <source>
        <dbReference type="ARBA" id="ARBA00023049"/>
    </source>
</evidence>
<comment type="caution">
    <text evidence="9">The sequence shown here is derived from an EMBL/GenBank/DDBJ whole genome shotgun (WGS) entry which is preliminary data.</text>
</comment>
<evidence type="ECO:0000313" key="9">
    <source>
        <dbReference type="EMBL" id="GGB04025.1"/>
    </source>
</evidence>
<dbReference type="AlphaFoldDB" id="A0A916SK83"/>
<dbReference type="GO" id="GO:0046872">
    <property type="term" value="F:metal ion binding"/>
    <property type="evidence" value="ECO:0007669"/>
    <property type="project" value="UniProtKB-KW"/>
</dbReference>
<proteinExistence type="predicted"/>
<keyword evidence="4" id="KW-0378">Hydrolase</keyword>
<dbReference type="CDD" id="cd12797">
    <property type="entry name" value="M23_peptidase"/>
    <property type="match status" value="1"/>
</dbReference>
<evidence type="ECO:0000259" key="8">
    <source>
        <dbReference type="Pfam" id="PF01551"/>
    </source>
</evidence>
<comment type="cofactor">
    <cofactor evidence="1">
        <name>Zn(2+)</name>
        <dbReference type="ChEBI" id="CHEBI:29105"/>
    </cofactor>
</comment>
<protein>
    <recommendedName>
        <fullName evidence="8">M23ase beta-sheet core domain-containing protein</fullName>
    </recommendedName>
</protein>
<keyword evidence="2" id="KW-0645">Protease</keyword>
<evidence type="ECO:0000256" key="5">
    <source>
        <dbReference type="ARBA" id="ARBA00022833"/>
    </source>
</evidence>
<dbReference type="PANTHER" id="PTHR21666:SF288">
    <property type="entry name" value="CELL DIVISION PROTEIN YTFB"/>
    <property type="match status" value="1"/>
</dbReference>
<evidence type="ECO:0000256" key="4">
    <source>
        <dbReference type="ARBA" id="ARBA00022801"/>
    </source>
</evidence>
<sequence>MMGAALAVLAGVVIGTWFRPAATTQAPPAATIPAAVAVAPTGVAAPAAVLETPPGAAVAEPAPNTDATPAVLAGPADASELSRLRARGLDIPVKGFSAPQLSDNYTQGRAGGALHEALDIMAPRGTPVLAVEDGPIAKLFLSKPGGITLYQFDPSGEFAYYYAHLDGYADGIAEGGKVRKGQVIGYVGSTGNGSPDAPHLHFAIYKLGPEKQWWRGTPINPFLVWRDAKP</sequence>
<organism evidence="9 10">
    <name type="scientific">Polaromonas eurypsychrophila</name>
    <dbReference type="NCBI Taxonomy" id="1614635"/>
    <lineage>
        <taxon>Bacteria</taxon>
        <taxon>Pseudomonadati</taxon>
        <taxon>Pseudomonadota</taxon>
        <taxon>Betaproteobacteria</taxon>
        <taxon>Burkholderiales</taxon>
        <taxon>Comamonadaceae</taxon>
        <taxon>Polaromonas</taxon>
    </lineage>
</organism>
<dbReference type="PANTHER" id="PTHR21666">
    <property type="entry name" value="PEPTIDASE-RELATED"/>
    <property type="match status" value="1"/>
</dbReference>
<dbReference type="Pfam" id="PF01551">
    <property type="entry name" value="Peptidase_M23"/>
    <property type="match status" value="1"/>
</dbReference>
<dbReference type="Gene3D" id="2.70.70.10">
    <property type="entry name" value="Glucose Permease (Domain IIA)"/>
    <property type="match status" value="1"/>
</dbReference>
<keyword evidence="5" id="KW-0862">Zinc</keyword>
<gene>
    <name evidence="9" type="ORF">GCM10011496_26250</name>
</gene>
<evidence type="ECO:0000313" key="10">
    <source>
        <dbReference type="Proteomes" id="UP000620596"/>
    </source>
</evidence>
<dbReference type="InterPro" id="IPR011055">
    <property type="entry name" value="Dup_hybrid_motif"/>
</dbReference>
<reference evidence="9" key="2">
    <citation type="submission" date="2020-09" db="EMBL/GenBank/DDBJ databases">
        <authorList>
            <person name="Sun Q."/>
            <person name="Zhou Y."/>
        </authorList>
    </citation>
    <scope>NUCLEOTIDE SEQUENCE</scope>
    <source>
        <strain evidence="9">CGMCC 1.15322</strain>
    </source>
</reference>
<keyword evidence="10" id="KW-1185">Reference proteome</keyword>
<evidence type="ECO:0000256" key="1">
    <source>
        <dbReference type="ARBA" id="ARBA00001947"/>
    </source>
</evidence>
<evidence type="ECO:0000256" key="7">
    <source>
        <dbReference type="SAM" id="SignalP"/>
    </source>
</evidence>
<dbReference type="GO" id="GO:0004222">
    <property type="term" value="F:metalloendopeptidase activity"/>
    <property type="evidence" value="ECO:0007669"/>
    <property type="project" value="TreeGrafter"/>
</dbReference>
<dbReference type="InterPro" id="IPR016047">
    <property type="entry name" value="M23ase_b-sheet_dom"/>
</dbReference>
<keyword evidence="7" id="KW-0732">Signal</keyword>
<feature type="domain" description="M23ase beta-sheet core" evidence="8">
    <location>
        <begin position="115"/>
        <end position="220"/>
    </location>
</feature>